<dbReference type="SUPFAM" id="SSF51905">
    <property type="entry name" value="FAD/NAD(P)-binding domain"/>
    <property type="match status" value="1"/>
</dbReference>
<comment type="similarity">
    <text evidence="2">Belongs to the PheA/TfdB FAD monooxygenase family.</text>
</comment>
<protein>
    <recommendedName>
        <fullName evidence="6">BTB domain-containing protein</fullName>
    </recommendedName>
</protein>
<dbReference type="EMBL" id="CAJMWZ010003511">
    <property type="protein sequence ID" value="CAE6475647.1"/>
    <property type="molecule type" value="Genomic_DNA"/>
</dbReference>
<feature type="domain" description="BTB" evidence="6">
    <location>
        <begin position="892"/>
        <end position="961"/>
    </location>
</feature>
<evidence type="ECO:0000313" key="8">
    <source>
        <dbReference type="Proteomes" id="UP000663850"/>
    </source>
</evidence>
<dbReference type="Pfam" id="PF01494">
    <property type="entry name" value="FAD_binding_3"/>
    <property type="match status" value="1"/>
</dbReference>
<evidence type="ECO:0000313" key="7">
    <source>
        <dbReference type="EMBL" id="CAE6475647.1"/>
    </source>
</evidence>
<dbReference type="Gene3D" id="3.50.50.60">
    <property type="entry name" value="FAD/NAD(P)-binding domain"/>
    <property type="match status" value="1"/>
</dbReference>
<organism evidence="7 8">
    <name type="scientific">Rhizoctonia solani</name>
    <dbReference type="NCBI Taxonomy" id="456999"/>
    <lineage>
        <taxon>Eukaryota</taxon>
        <taxon>Fungi</taxon>
        <taxon>Dikarya</taxon>
        <taxon>Basidiomycota</taxon>
        <taxon>Agaricomycotina</taxon>
        <taxon>Agaricomycetes</taxon>
        <taxon>Cantharellales</taxon>
        <taxon>Ceratobasidiaceae</taxon>
        <taxon>Rhizoctonia</taxon>
    </lineage>
</organism>
<dbReference type="PROSITE" id="PS50097">
    <property type="entry name" value="BTB"/>
    <property type="match status" value="1"/>
</dbReference>
<comment type="cofactor">
    <cofactor evidence="1">
        <name>FAD</name>
        <dbReference type="ChEBI" id="CHEBI:57692"/>
    </cofactor>
</comment>
<dbReference type="Gene3D" id="3.30.9.10">
    <property type="entry name" value="D-Amino Acid Oxidase, subunit A, domain 2"/>
    <property type="match status" value="1"/>
</dbReference>
<dbReference type="Gene3D" id="3.40.30.20">
    <property type="match status" value="1"/>
</dbReference>
<dbReference type="PRINTS" id="PR00420">
    <property type="entry name" value="RNGMNOXGNASE"/>
</dbReference>
<name>A0A8H3C609_9AGAM</name>
<dbReference type="PANTHER" id="PTHR43004:SF19">
    <property type="entry name" value="BINDING MONOOXYGENASE, PUTATIVE (JCVI)-RELATED"/>
    <property type="match status" value="1"/>
</dbReference>
<evidence type="ECO:0000256" key="5">
    <source>
        <dbReference type="ARBA" id="ARBA00023002"/>
    </source>
</evidence>
<dbReference type="GO" id="GO:0071949">
    <property type="term" value="F:FAD binding"/>
    <property type="evidence" value="ECO:0007669"/>
    <property type="project" value="InterPro"/>
</dbReference>
<evidence type="ECO:0000256" key="3">
    <source>
        <dbReference type="ARBA" id="ARBA00022630"/>
    </source>
</evidence>
<dbReference type="InterPro" id="IPR050641">
    <property type="entry name" value="RIFMO-like"/>
</dbReference>
<dbReference type="InterPro" id="IPR036188">
    <property type="entry name" value="FAD/NAD-bd_sf"/>
</dbReference>
<keyword evidence="4" id="KW-0274">FAD</keyword>
<keyword evidence="3" id="KW-0285">Flavoprotein</keyword>
<evidence type="ECO:0000256" key="1">
    <source>
        <dbReference type="ARBA" id="ARBA00001974"/>
    </source>
</evidence>
<keyword evidence="5" id="KW-0560">Oxidoreductase</keyword>
<dbReference type="InterPro" id="IPR036249">
    <property type="entry name" value="Thioredoxin-like_sf"/>
</dbReference>
<reference evidence="7" key="1">
    <citation type="submission" date="2021-01" db="EMBL/GenBank/DDBJ databases">
        <authorList>
            <person name="Kaushik A."/>
        </authorList>
    </citation>
    <scope>NUCLEOTIDE SEQUENCE</scope>
    <source>
        <strain evidence="7">Type strain: AG8-Rh-89/</strain>
    </source>
</reference>
<dbReference type="Pfam" id="PF07976">
    <property type="entry name" value="Phe_hydrox_dim"/>
    <property type="match status" value="1"/>
</dbReference>
<evidence type="ECO:0000256" key="2">
    <source>
        <dbReference type="ARBA" id="ARBA00007801"/>
    </source>
</evidence>
<accession>A0A8H3C609</accession>
<dbReference type="GO" id="GO:0016709">
    <property type="term" value="F:oxidoreductase activity, acting on paired donors, with incorporation or reduction of molecular oxygen, NAD(P)H as one donor, and incorporation of one atom of oxygen"/>
    <property type="evidence" value="ECO:0007669"/>
    <property type="project" value="UniProtKB-ARBA"/>
</dbReference>
<comment type="caution">
    <text evidence="7">The sequence shown here is derived from an EMBL/GenBank/DDBJ whole genome shotgun (WGS) entry which is preliminary data.</text>
</comment>
<gene>
    <name evidence="7" type="ORF">RDB_LOCUS68765</name>
</gene>
<evidence type="ECO:0000256" key="4">
    <source>
        <dbReference type="ARBA" id="ARBA00022827"/>
    </source>
</evidence>
<evidence type="ECO:0000259" key="6">
    <source>
        <dbReference type="PROSITE" id="PS50097"/>
    </source>
</evidence>
<dbReference type="InterPro" id="IPR011333">
    <property type="entry name" value="SKP1/BTB/POZ_sf"/>
</dbReference>
<dbReference type="InterPro" id="IPR038220">
    <property type="entry name" value="PHOX_C_sf"/>
</dbReference>
<dbReference type="InterPro" id="IPR000210">
    <property type="entry name" value="BTB/POZ_dom"/>
</dbReference>
<dbReference type="InterPro" id="IPR012941">
    <property type="entry name" value="Phe_hydrox_C_dim_dom"/>
</dbReference>
<proteinExistence type="inferred from homology"/>
<dbReference type="Proteomes" id="UP000663850">
    <property type="component" value="Unassembled WGS sequence"/>
</dbReference>
<dbReference type="Gene3D" id="3.30.710.10">
    <property type="entry name" value="Potassium Channel Kv1.1, Chain A"/>
    <property type="match status" value="2"/>
</dbReference>
<sequence length="1260" mass="142022">MPSSQVDVLVVGAGPAGLMCALALARAGVHTRIVDKLPERIKHGRADGLHVRTLEILQTYGVAERIIPLGHRLYTSATYNTDNPSGILARVGGKANTMLKRGRYPFGVMVNQAIVESVFRDAMREVGRQHGESAYEYPSSWPARWVEVEQGVAPIWMKREDDFVDVCLRDQAGKLETVRAKYVVGCDGAHSWVRSQLKYVMEGDHSNAVWGVVDTVPTTGFPDIRNHVWINAGQRKCQIIPRENGLVRFYVQLLEADTDGARFDRSKVTVKDIEEIAKQIFKPYKLEFPQRPQWWTVYVVGQRLATKYSASRRVFLVGDACHTHSPHAGQGMNAAIGDSHNLAWKLVHVLRGWAKPQILDTYEHERRQYARELIEFDRKLSRLLASKSEESSRSHRQLLKTFAGFIAGTGISYSATLQQTLDFQSLAPAITIGQRVPPQIILRMADSRPFEIHDILPSDARFKLVVFGGDISRNRQAIVQLGQLLASKSEQSLHNHQRLLKAFAGFIAGTGISYSVTLKQTLAFQNLAPGITIGQLHSSLLSRECEMFRNMFSKPARMASSMSLDGPSEVPKKGKEGSCDENPIVMPQLQPQPFRNFLLAVYGRPSDKEFGSLFKGVAELESVQAITTFLRIIDIVDLAHRFIAPDVETWVLSQLKSHSRVIETLNAYPISSKSHGRLLSYAKRIEDEELILWARHWTRSYYAGAIETSSIASSAFGPAQKIREQLVREYKLATITQSFDTPIFGYLFCFLLSLGHEFWDKQVDLTREDRITLLGAQVRLTPLPQSIPLGWTYLGSTNQPGLRPTLRLCSECHLSRAWRSNFGGAYQAMLRSNAPLGELYHVGLQVPGPILWSATMSAQHEDNWAIHLADLTPTVLPHPAYSQDATYYFRDGNVLLLVEDSLFKVHASVLGRESDTFNRVFDRPNESDLEELVPVDIMGETGFKVLNMRAEHFRHFLFMFYGLPSNQKYRCVMGHDNNVPHDHSQVINFHIYLDVAEIASRFSAPNLKSWAHAELRKIASSAYEELSRFSMRTDYQLRALLYAKRTQDEELAAQVRNAIQLHFAWISVNSPLKLVTTAGALDTSRERLVRVFKQHNLQDIDPALFGFAFCGILGLGHEVWMKDSLLSREDRVMLLSGQVRLMPLPVSTLGLGWMNTLNCQNRKGTGTPIECCSECDHILSWEASFGDNYRQQLCATTPPLCGISQLAILPIQRLVFRGALYENNSLNCTNSCCDRILEFVDLRIQDTYVRLAENFCRNVS</sequence>
<dbReference type="SUPFAM" id="SSF54373">
    <property type="entry name" value="FAD-linked reductases, C-terminal domain"/>
    <property type="match status" value="1"/>
</dbReference>
<dbReference type="SUPFAM" id="SSF52833">
    <property type="entry name" value="Thioredoxin-like"/>
    <property type="match status" value="1"/>
</dbReference>
<dbReference type="PANTHER" id="PTHR43004">
    <property type="entry name" value="TRK SYSTEM POTASSIUM UPTAKE PROTEIN"/>
    <property type="match status" value="1"/>
</dbReference>
<dbReference type="InterPro" id="IPR002938">
    <property type="entry name" value="FAD-bd"/>
</dbReference>
<dbReference type="AlphaFoldDB" id="A0A8H3C609"/>